<dbReference type="EMBL" id="BAABAF010000015">
    <property type="protein sequence ID" value="GAA3777743.1"/>
    <property type="molecule type" value="Genomic_DNA"/>
</dbReference>
<keyword evidence="3" id="KW-1185">Reference proteome</keyword>
<dbReference type="Gene3D" id="3.40.190.10">
    <property type="entry name" value="Periplasmic binding protein-like II"/>
    <property type="match status" value="2"/>
</dbReference>
<dbReference type="SUPFAM" id="SSF53850">
    <property type="entry name" value="Periplasmic binding protein-like II"/>
    <property type="match status" value="1"/>
</dbReference>
<dbReference type="InterPro" id="IPR015168">
    <property type="entry name" value="SsuA/THI5"/>
</dbReference>
<evidence type="ECO:0000313" key="2">
    <source>
        <dbReference type="EMBL" id="GAA3777743.1"/>
    </source>
</evidence>
<feature type="domain" description="SsuA/THI5-like" evidence="1">
    <location>
        <begin position="12"/>
        <end position="147"/>
    </location>
</feature>
<protein>
    <recommendedName>
        <fullName evidence="1">SsuA/THI5-like domain-containing protein</fullName>
    </recommendedName>
</protein>
<dbReference type="Pfam" id="PF09084">
    <property type="entry name" value="NMT1"/>
    <property type="match status" value="1"/>
</dbReference>
<evidence type="ECO:0000259" key="1">
    <source>
        <dbReference type="Pfam" id="PF09084"/>
    </source>
</evidence>
<dbReference type="RefSeq" id="WP_344785317.1">
    <property type="nucleotide sequence ID" value="NZ_BAABAF010000015.1"/>
</dbReference>
<dbReference type="PANTHER" id="PTHR30024">
    <property type="entry name" value="ALIPHATIC SULFONATES-BINDING PROTEIN-RELATED"/>
    <property type="match status" value="1"/>
</dbReference>
<accession>A0ABP7GXR9</accession>
<gene>
    <name evidence="2" type="ORF">GCM10022240_31320</name>
</gene>
<comment type="caution">
    <text evidence="2">The sequence shown here is derived from an EMBL/GenBank/DDBJ whole genome shotgun (WGS) entry which is preliminary data.</text>
</comment>
<sequence>MTLRISYFVPSAPLLAARERGLLDGIDLIEMRTPGSPAQLAGLATGELDLVVTAIDNLFEWTAAGADVRLVAQVEHTTPLGIYADPAIATLADLDRRRFAVDAFANGFALVARHLLGGAGIEPDYIEVGGVRERLDALVAGIADATLLGPPFDGQALAAGMHELLRVGDLLPAFPGQGLVVRAALLGSPELDLLLAGLRSAGLLPVDPAGLDLLTDIRRELGLLPADVALSALLSTR</sequence>
<name>A0ABP7GXR9_9MICO</name>
<dbReference type="Proteomes" id="UP001500540">
    <property type="component" value="Unassembled WGS sequence"/>
</dbReference>
<evidence type="ECO:0000313" key="3">
    <source>
        <dbReference type="Proteomes" id="UP001500540"/>
    </source>
</evidence>
<proteinExistence type="predicted"/>
<reference evidence="3" key="1">
    <citation type="journal article" date="2019" name="Int. J. Syst. Evol. Microbiol.">
        <title>The Global Catalogue of Microorganisms (GCM) 10K type strain sequencing project: providing services to taxonomists for standard genome sequencing and annotation.</title>
        <authorList>
            <consortium name="The Broad Institute Genomics Platform"/>
            <consortium name="The Broad Institute Genome Sequencing Center for Infectious Disease"/>
            <person name="Wu L."/>
            <person name="Ma J."/>
        </authorList>
    </citation>
    <scope>NUCLEOTIDE SEQUENCE [LARGE SCALE GENOMIC DNA]</scope>
    <source>
        <strain evidence="3">JCM 16950</strain>
    </source>
</reference>
<organism evidence="2 3">
    <name type="scientific">Microbacterium kribbense</name>
    <dbReference type="NCBI Taxonomy" id="433645"/>
    <lineage>
        <taxon>Bacteria</taxon>
        <taxon>Bacillati</taxon>
        <taxon>Actinomycetota</taxon>
        <taxon>Actinomycetes</taxon>
        <taxon>Micrococcales</taxon>
        <taxon>Microbacteriaceae</taxon>
        <taxon>Microbacterium</taxon>
    </lineage>
</organism>